<dbReference type="KEGG" id="ccoc:CCON33237_1807"/>
<dbReference type="PROSITE" id="PS51257">
    <property type="entry name" value="PROKAR_LIPOPROTEIN"/>
    <property type="match status" value="1"/>
</dbReference>
<protein>
    <recommendedName>
        <fullName evidence="1">BD-FAE-like domain-containing protein</fullName>
    </recommendedName>
</protein>
<sequence>MKCVRVAILGVCLVGACFGGELKFDEKKFELKSVQVGERTLKFRAYEGIVYVAKPASDYEVLNFYVPEGKFSDQKATIFMPNAIGGYMPAMPLKPEIQNEKPNATLEALLRGYVVASVGARGRTLKEGERFIGKAPATIIDLKAAVRYLKFNDKIMPGDANKIISNGTSTGGAMSALLGTSACAKEYEPYLKELGAAKADDQIYAASAYCPVTNLEHEDEAYEWMFGDLDKFESIDFSSFDASTFNDRGKKPKMIKGELNATQKELSRELKSKFPAYLNSLNLKDAKGHALSLDENGEGSFKEYINALISKAFTATKSSDKNTLIPKFITLDTQGCSLGYTFKLEDFIASLKRTKAVVAFDGFGLENPENDLFGDSKTPAKHFTKFAKERSGGEMADAGVIKMMNAMSYATNKEAAKFYRIRQGTNDTDLALAVPAMLALSLKNAGKEVDFEAVWGQVHGGDYDLDELFAWIKRVIER</sequence>
<dbReference type="Proteomes" id="UP000066049">
    <property type="component" value="Chromosome"/>
</dbReference>
<accession>A0A0M4SIT1</accession>
<dbReference type="InterPro" id="IPR029058">
    <property type="entry name" value="AB_hydrolase_fold"/>
</dbReference>
<dbReference type="RefSeq" id="WP_054197318.1">
    <property type="nucleotide sequence ID" value="NZ_CABMKQ010000046.1"/>
</dbReference>
<dbReference type="InterPro" id="IPR049492">
    <property type="entry name" value="BD-FAE-like_dom"/>
</dbReference>
<dbReference type="InterPro" id="IPR048124">
    <property type="entry name" value="Tannase_B"/>
</dbReference>
<dbReference type="Gene3D" id="3.40.50.1820">
    <property type="entry name" value="alpha/beta hydrolase"/>
    <property type="match status" value="1"/>
</dbReference>
<dbReference type="NCBIfam" id="NF041556">
    <property type="entry name" value="tannase_B"/>
    <property type="match status" value="1"/>
</dbReference>
<reference evidence="3" key="1">
    <citation type="submission" date="2015-08" db="EMBL/GenBank/DDBJ databases">
        <title>Comparative genomics of the Campylobacter concisus group.</title>
        <authorList>
            <person name="Miller W.G."/>
            <person name="Yee E."/>
            <person name="Chapman M.H."/>
            <person name="Huynh S."/>
            <person name="Bono J.L."/>
            <person name="On S.L.W."/>
            <person name="St Leger J."/>
            <person name="Foster G."/>
            <person name="Parker C.T."/>
        </authorList>
    </citation>
    <scope>NUCLEOTIDE SEQUENCE [LARGE SCALE GENOMIC DNA]</scope>
    <source>
        <strain evidence="3">ATCC 33237</strain>
    </source>
</reference>
<dbReference type="PATRIC" id="fig|199.248.peg.1863"/>
<name>A0A0M4SIT1_9BACT</name>
<evidence type="ECO:0000313" key="3">
    <source>
        <dbReference type="Proteomes" id="UP000066049"/>
    </source>
</evidence>
<proteinExistence type="predicted"/>
<dbReference type="GeneID" id="28663486"/>
<dbReference type="EMBL" id="CP012541">
    <property type="protein sequence ID" value="ALF48440.1"/>
    <property type="molecule type" value="Genomic_DNA"/>
</dbReference>
<dbReference type="Pfam" id="PF20434">
    <property type="entry name" value="BD-FAE"/>
    <property type="match status" value="1"/>
</dbReference>
<dbReference type="AlphaFoldDB" id="A0A0M4SIT1"/>
<evidence type="ECO:0000313" key="2">
    <source>
        <dbReference type="EMBL" id="ALF48440.1"/>
    </source>
</evidence>
<gene>
    <name evidence="2" type="ORF">CCON33237_1807</name>
</gene>
<dbReference type="SUPFAM" id="SSF53474">
    <property type="entry name" value="alpha/beta-Hydrolases"/>
    <property type="match status" value="1"/>
</dbReference>
<evidence type="ECO:0000259" key="1">
    <source>
        <dbReference type="Pfam" id="PF20434"/>
    </source>
</evidence>
<organism evidence="2 3">
    <name type="scientific">Campylobacter concisus</name>
    <dbReference type="NCBI Taxonomy" id="199"/>
    <lineage>
        <taxon>Bacteria</taxon>
        <taxon>Pseudomonadati</taxon>
        <taxon>Campylobacterota</taxon>
        <taxon>Epsilonproteobacteria</taxon>
        <taxon>Campylobacterales</taxon>
        <taxon>Campylobacteraceae</taxon>
        <taxon>Campylobacter</taxon>
    </lineage>
</organism>
<feature type="domain" description="BD-FAE-like" evidence="1">
    <location>
        <begin position="104"/>
        <end position="216"/>
    </location>
</feature>